<dbReference type="Gene3D" id="1.10.533.10">
    <property type="entry name" value="Death Domain, Fas"/>
    <property type="match status" value="1"/>
</dbReference>
<protein>
    <recommendedName>
        <fullName evidence="2">Death domain-containing protein</fullName>
    </recommendedName>
</protein>
<organism evidence="3">
    <name type="scientific">Amphimedon queenslandica</name>
    <name type="common">Sponge</name>
    <dbReference type="NCBI Taxonomy" id="400682"/>
    <lineage>
        <taxon>Eukaryota</taxon>
        <taxon>Metazoa</taxon>
        <taxon>Porifera</taxon>
        <taxon>Demospongiae</taxon>
        <taxon>Heteroscleromorpha</taxon>
        <taxon>Haplosclerida</taxon>
        <taxon>Niphatidae</taxon>
        <taxon>Amphimedon</taxon>
    </lineage>
</organism>
<dbReference type="EnsemblMetazoa" id="Aqu2.1.18285_001">
    <property type="protein sequence ID" value="Aqu2.1.18285_001"/>
    <property type="gene ID" value="Aqu2.1.18285"/>
</dbReference>
<dbReference type="Pfam" id="PF01926">
    <property type="entry name" value="MMR_HSR1"/>
    <property type="match status" value="1"/>
</dbReference>
<dbReference type="OrthoDB" id="10067127at2759"/>
<dbReference type="Pfam" id="PF00531">
    <property type="entry name" value="Death"/>
    <property type="match status" value="1"/>
</dbReference>
<evidence type="ECO:0000313" key="3">
    <source>
        <dbReference type="EnsemblMetazoa" id="Aqu2.1.18285_001"/>
    </source>
</evidence>
<dbReference type="SUPFAM" id="SSF52540">
    <property type="entry name" value="P-loop containing nucleoside triphosphate hydrolases"/>
    <property type="match status" value="1"/>
</dbReference>
<evidence type="ECO:0000259" key="2">
    <source>
        <dbReference type="PROSITE" id="PS50017"/>
    </source>
</evidence>
<dbReference type="GO" id="GO:0007165">
    <property type="term" value="P:signal transduction"/>
    <property type="evidence" value="ECO:0007669"/>
    <property type="project" value="InterPro"/>
</dbReference>
<dbReference type="PROSITE" id="PS50017">
    <property type="entry name" value="DEATH_DOMAIN"/>
    <property type="match status" value="1"/>
</dbReference>
<proteinExistence type="predicted"/>
<feature type="compositionally biased region" description="Polar residues" evidence="1">
    <location>
        <begin position="131"/>
        <end position="146"/>
    </location>
</feature>
<sequence length="1086" mass="122709">MAKLGDTSSILCGRILNISDLDEILALLERHNYSKASYNRLGLRLKISQNTLEKIKKDHGEVDPCFTKFLASWLRKADNVKNPTIDSLITALRGIGENAVADGIEFDRERQNPQIHESIEKPAKKMKVDRSSSFMQSKTQTASIKKTNATTSATVDKDITIATRSRVKRRFETNLHEVDITEHKEATLFKRYSPKLKRAMLNPVEVASVLCSNSIIDETTRNRITQRHHGSDLVDAIEAYVFSLPNNKDLVQKFERVLNILKQYIPLDSIVESLESDYYGSDLLSSEQMEHSHKKVKMVPHHTESISEGSLLDSLEQDVETSEICPQPQDIKTSTPSAKSFMQETIDQCDADPHIKQLKNALQVYASDLSESGLDTQATLDRIKARIESHIKKKLEDGLSKDTLTKQLNNLTMNALIPMDINDWCYDRLDELYKEHNEKISNLKDSSSHSSDDLEDVPLPPIFSTDVVYHASLCNLVISKANTLEVRQPLDHYLSEFGHSFEKASLSNDMNILIALQENIIYIAFRGNVDLPLRYFCELLHQNKRLVFTGFSDGMLPAVSFLVQLWNLPYFSAKILLQNVACILFGFPGDNLSIILSRLRESLDYLKAFHVFLLDIIDFKPCSLRPYRTRRRELLHLYQMFKESLYLIQKKKDGLKCTKSPSLDSVTFNPSSQCDMQAYYQYVLRGYLDKEQYCIPSRKSLAAGSVESLVPSISKIELCQHKHPGGNELSIVINGDNLWFCSEIEVNFSNFNALIETSVESVAQKQICYNQLLNHECFFEDRSTTSQIRVHSRFSNPLKSDVPIIYNEPDFISFRQSQLAKQTPSQIIQLSFLSALLEQSPSVSSGRPTKRFKQIIRFLQEASTIVPMESAIFAVASCDTPSSSAKIRQAIVNAAHVSSIPVSKMMISGAIEAYDKGALPRFLQLDQLSMHRMYGDFDGVEKPHLRTRVLKHLHSFDQDKNFLQPHVLKPLRRSQKRREKLREGLASYTTVGVIGLVNSGKSTLVNKIFNVETVQGTSQGARTTVPFIYNLDSSVEGLSVIDFPGVDDRDESIGDLAKLLVGLAQIVIFVCGYELVPCKSAHLNVP</sequence>
<dbReference type="CDD" id="cd01670">
    <property type="entry name" value="Death"/>
    <property type="match status" value="1"/>
</dbReference>
<dbReference type="Gene3D" id="3.40.50.300">
    <property type="entry name" value="P-loop containing nucleotide triphosphate hydrolases"/>
    <property type="match status" value="1"/>
</dbReference>
<dbReference type="InterPro" id="IPR000488">
    <property type="entry name" value="Death_dom"/>
</dbReference>
<reference evidence="3" key="1">
    <citation type="submission" date="2017-05" db="UniProtKB">
        <authorList>
            <consortium name="EnsemblMetazoa"/>
        </authorList>
    </citation>
    <scope>IDENTIFICATION</scope>
</reference>
<dbReference type="AlphaFoldDB" id="A0A1X7TTQ8"/>
<dbReference type="GO" id="GO:0005525">
    <property type="term" value="F:GTP binding"/>
    <property type="evidence" value="ECO:0007669"/>
    <property type="project" value="InterPro"/>
</dbReference>
<dbReference type="SUPFAM" id="SSF47986">
    <property type="entry name" value="DEATH domain"/>
    <property type="match status" value="1"/>
</dbReference>
<dbReference type="InterPro" id="IPR011029">
    <property type="entry name" value="DEATH-like_dom_sf"/>
</dbReference>
<dbReference type="CDD" id="cd00882">
    <property type="entry name" value="Ras_like_GTPase"/>
    <property type="match status" value="1"/>
</dbReference>
<feature type="region of interest" description="Disordered" evidence="1">
    <location>
        <begin position="122"/>
        <end position="146"/>
    </location>
</feature>
<feature type="domain" description="Death" evidence="2">
    <location>
        <begin position="36"/>
        <end position="108"/>
    </location>
</feature>
<dbReference type="InterPro" id="IPR027417">
    <property type="entry name" value="P-loop_NTPase"/>
</dbReference>
<accession>A0A1X7TTQ8</accession>
<dbReference type="InterPro" id="IPR006073">
    <property type="entry name" value="GTP-bd"/>
</dbReference>
<name>A0A1X7TTQ8_AMPQE</name>
<evidence type="ECO:0000256" key="1">
    <source>
        <dbReference type="SAM" id="MobiDB-lite"/>
    </source>
</evidence>
<dbReference type="InParanoid" id="A0A1X7TTQ8"/>